<feature type="domain" description="Histidine kinase" evidence="7">
    <location>
        <begin position="576"/>
        <end position="802"/>
    </location>
</feature>
<keyword evidence="11" id="KW-1185">Reference proteome</keyword>
<protein>
    <recommendedName>
        <fullName evidence="2">histidine kinase</fullName>
        <ecNumber evidence="2">2.7.13.3</ecNumber>
    </recommendedName>
</protein>
<dbReference type="InterPro" id="IPR036097">
    <property type="entry name" value="HisK_dim/P_sf"/>
</dbReference>
<dbReference type="SUPFAM" id="SSF47384">
    <property type="entry name" value="Homodimeric domain of signal transducing histidine kinase"/>
    <property type="match status" value="1"/>
</dbReference>
<dbReference type="Gene3D" id="2.10.70.100">
    <property type="match status" value="1"/>
</dbReference>
<evidence type="ECO:0000259" key="9">
    <source>
        <dbReference type="PROSITE" id="PS50113"/>
    </source>
</evidence>
<dbReference type="InterPro" id="IPR001610">
    <property type="entry name" value="PAC"/>
</dbReference>
<feature type="domain" description="PAC" evidence="9">
    <location>
        <begin position="217"/>
        <end position="275"/>
    </location>
</feature>
<dbReference type="InterPro" id="IPR000014">
    <property type="entry name" value="PAS"/>
</dbReference>
<dbReference type="SUPFAM" id="SSF55785">
    <property type="entry name" value="PYP-like sensor domain (PAS domain)"/>
    <property type="match status" value="4"/>
</dbReference>
<dbReference type="EMBL" id="WAEL01000006">
    <property type="protein sequence ID" value="NID11775.1"/>
    <property type="molecule type" value="Genomic_DNA"/>
</dbReference>
<dbReference type="InterPro" id="IPR035965">
    <property type="entry name" value="PAS-like_dom_sf"/>
</dbReference>
<keyword evidence="6" id="KW-0175">Coiled coil</keyword>
<keyword evidence="5" id="KW-0418">Kinase</keyword>
<dbReference type="Pfam" id="PF08447">
    <property type="entry name" value="PAS_3"/>
    <property type="match status" value="2"/>
</dbReference>
<dbReference type="PANTHER" id="PTHR43304:SF1">
    <property type="entry name" value="PAC DOMAIN-CONTAINING PROTEIN"/>
    <property type="match status" value="1"/>
</dbReference>
<evidence type="ECO:0000256" key="6">
    <source>
        <dbReference type="SAM" id="Coils"/>
    </source>
</evidence>
<dbReference type="RefSeq" id="WP_166692752.1">
    <property type="nucleotide sequence ID" value="NZ_WAEL01000006.1"/>
</dbReference>
<evidence type="ECO:0000256" key="3">
    <source>
        <dbReference type="ARBA" id="ARBA00022553"/>
    </source>
</evidence>
<dbReference type="SMART" id="SM00086">
    <property type="entry name" value="PAC"/>
    <property type="match status" value="3"/>
</dbReference>
<dbReference type="SMART" id="SM00387">
    <property type="entry name" value="HATPase_c"/>
    <property type="match status" value="1"/>
</dbReference>
<feature type="domain" description="PAS" evidence="8">
    <location>
        <begin position="276"/>
        <end position="346"/>
    </location>
</feature>
<dbReference type="Gene3D" id="3.30.565.10">
    <property type="entry name" value="Histidine kinase-like ATPase, C-terminal domain"/>
    <property type="match status" value="1"/>
</dbReference>
<evidence type="ECO:0000313" key="11">
    <source>
        <dbReference type="Proteomes" id="UP000606008"/>
    </source>
</evidence>
<evidence type="ECO:0000256" key="1">
    <source>
        <dbReference type="ARBA" id="ARBA00000085"/>
    </source>
</evidence>
<accession>A0ABX0QKU8</accession>
<organism evidence="10 11">
    <name type="scientific">Fibrivirga algicola</name>
    <dbReference type="NCBI Taxonomy" id="2950420"/>
    <lineage>
        <taxon>Bacteria</taxon>
        <taxon>Pseudomonadati</taxon>
        <taxon>Bacteroidota</taxon>
        <taxon>Cytophagia</taxon>
        <taxon>Cytophagales</taxon>
        <taxon>Spirosomataceae</taxon>
        <taxon>Fibrivirga</taxon>
    </lineage>
</organism>
<evidence type="ECO:0000259" key="7">
    <source>
        <dbReference type="PROSITE" id="PS50109"/>
    </source>
</evidence>
<dbReference type="InterPro" id="IPR000700">
    <property type="entry name" value="PAS-assoc_C"/>
</dbReference>
<keyword evidence="4" id="KW-0808">Transferase</keyword>
<dbReference type="CDD" id="cd00082">
    <property type="entry name" value="HisKA"/>
    <property type="match status" value="1"/>
</dbReference>
<comment type="caution">
    <text evidence="10">The sequence shown here is derived from an EMBL/GenBank/DDBJ whole genome shotgun (WGS) entry which is preliminary data.</text>
</comment>
<comment type="catalytic activity">
    <reaction evidence="1">
        <text>ATP + protein L-histidine = ADP + protein N-phospho-L-histidine.</text>
        <dbReference type="EC" id="2.7.13.3"/>
    </reaction>
</comment>
<dbReference type="PROSITE" id="PS50109">
    <property type="entry name" value="HIS_KIN"/>
    <property type="match status" value="1"/>
</dbReference>
<dbReference type="Proteomes" id="UP000606008">
    <property type="component" value="Unassembled WGS sequence"/>
</dbReference>
<feature type="domain" description="PAC" evidence="9">
    <location>
        <begin position="349"/>
        <end position="401"/>
    </location>
</feature>
<dbReference type="InterPro" id="IPR003661">
    <property type="entry name" value="HisK_dim/P_dom"/>
</dbReference>
<proteinExistence type="predicted"/>
<dbReference type="SMART" id="SM00091">
    <property type="entry name" value="PAS"/>
    <property type="match status" value="4"/>
</dbReference>
<dbReference type="Gene3D" id="1.10.287.130">
    <property type="match status" value="1"/>
</dbReference>
<dbReference type="InterPro" id="IPR036890">
    <property type="entry name" value="HATPase_C_sf"/>
</dbReference>
<dbReference type="InterPro" id="IPR003594">
    <property type="entry name" value="HATPase_dom"/>
</dbReference>
<evidence type="ECO:0000313" key="10">
    <source>
        <dbReference type="EMBL" id="NID11775.1"/>
    </source>
</evidence>
<reference evidence="11" key="1">
    <citation type="submission" date="2019-09" db="EMBL/GenBank/DDBJ databases">
        <authorList>
            <person name="Jung D.-H."/>
        </authorList>
    </citation>
    <scope>NUCLEOTIDE SEQUENCE [LARGE SCALE GENOMIC DNA]</scope>
    <source>
        <strain evidence="11">JA-25</strain>
    </source>
</reference>
<dbReference type="Pfam" id="PF02518">
    <property type="entry name" value="HATPase_c"/>
    <property type="match status" value="1"/>
</dbReference>
<dbReference type="InterPro" id="IPR004358">
    <property type="entry name" value="Sig_transdc_His_kin-like_C"/>
</dbReference>
<dbReference type="InterPro" id="IPR052162">
    <property type="entry name" value="Sensor_kinase/Photoreceptor"/>
</dbReference>
<keyword evidence="3" id="KW-0597">Phosphoprotein</keyword>
<dbReference type="InterPro" id="IPR005467">
    <property type="entry name" value="His_kinase_dom"/>
</dbReference>
<dbReference type="InterPro" id="IPR013656">
    <property type="entry name" value="PAS_4"/>
</dbReference>
<dbReference type="Pfam" id="PF08448">
    <property type="entry name" value="PAS_4"/>
    <property type="match status" value="1"/>
</dbReference>
<feature type="coiled-coil region" evidence="6">
    <location>
        <begin position="535"/>
        <end position="569"/>
    </location>
</feature>
<feature type="domain" description="PAC" evidence="9">
    <location>
        <begin position="487"/>
        <end position="540"/>
    </location>
</feature>
<gene>
    <name evidence="10" type="ORF">F7231_16500</name>
</gene>
<dbReference type="PROSITE" id="PS50112">
    <property type="entry name" value="PAS"/>
    <property type="match status" value="1"/>
</dbReference>
<dbReference type="PROSITE" id="PS50113">
    <property type="entry name" value="PAC"/>
    <property type="match status" value="3"/>
</dbReference>
<name>A0ABX0QKU8_9BACT</name>
<dbReference type="EC" id="2.7.13.3" evidence="2"/>
<dbReference type="PRINTS" id="PR00344">
    <property type="entry name" value="BCTRLSENSOR"/>
</dbReference>
<dbReference type="InterPro" id="IPR013655">
    <property type="entry name" value="PAS_fold_3"/>
</dbReference>
<evidence type="ECO:0000256" key="4">
    <source>
        <dbReference type="ARBA" id="ARBA00022679"/>
    </source>
</evidence>
<reference evidence="11" key="2">
    <citation type="submission" date="2023-07" db="EMBL/GenBank/DDBJ databases">
        <authorList>
            <person name="Jung D.-H."/>
        </authorList>
    </citation>
    <scope>NUCLEOTIDE SEQUENCE [LARGE SCALE GENOMIC DNA]</scope>
    <source>
        <strain evidence="11">JA-25</strain>
    </source>
</reference>
<dbReference type="SUPFAM" id="SSF55874">
    <property type="entry name" value="ATPase domain of HSP90 chaperone/DNA topoisomerase II/histidine kinase"/>
    <property type="match status" value="1"/>
</dbReference>
<evidence type="ECO:0000259" key="8">
    <source>
        <dbReference type="PROSITE" id="PS50112"/>
    </source>
</evidence>
<dbReference type="Gene3D" id="3.30.450.20">
    <property type="entry name" value="PAS domain"/>
    <property type="match status" value="4"/>
</dbReference>
<dbReference type="SMART" id="SM00388">
    <property type="entry name" value="HisKA"/>
    <property type="match status" value="1"/>
</dbReference>
<evidence type="ECO:0000256" key="5">
    <source>
        <dbReference type="ARBA" id="ARBA00022777"/>
    </source>
</evidence>
<dbReference type="Pfam" id="PF00512">
    <property type="entry name" value="HisKA"/>
    <property type="match status" value="1"/>
</dbReference>
<dbReference type="CDD" id="cd00130">
    <property type="entry name" value="PAS"/>
    <property type="match status" value="2"/>
</dbReference>
<dbReference type="PANTHER" id="PTHR43304">
    <property type="entry name" value="PHYTOCHROME-LIKE PROTEIN CPH1"/>
    <property type="match status" value="1"/>
</dbReference>
<evidence type="ECO:0000256" key="2">
    <source>
        <dbReference type="ARBA" id="ARBA00012438"/>
    </source>
</evidence>
<sequence length="802" mass="90188">MASDQQPISHIKSSAQQLDIHFALQAAGLGVWEIDLITNQVLFDDHCQTLIGLNKTRQLSLDEACQYVHPDDYSRLIAAIHRAINPTSGGRFNEVCRLMNTASGTFRWVRFWGTGYFTPAHKLYRFAGAAQEVANSVPNQQQLEQGEKRFRSLIEQAPVATGLFVGPTFIIEEANAPILQFWGKGPDVIGKPLIEVLPELAGQPFLKILDEVYKTGKPYQATADRCELVIDGQLRTFYFNFTYQPIFDDQGHVFAVMDMVIDVTEQVLVRQQLEESEARFRTMAEGTNLLIAVGDESSNAIYFNRAWADLTGRPIADLLQFGWVDLVHPDDREGYVNIYLEAFRVHGPFAGEFRVLDAQGDYRWLLANGVARFQADGTFAGYISSCIDITSRKKSENEQAEARLVLERAFEQARLSKEAAQLGTFDMDLLAGTMVWDERCRLLFGISHQNAVSYESDFVRGLHPDDRERIVNIINDVFIKSVSNGDYDVEYRTVGVDDQQVRWVRAKGKAYFNEQDEPVRFIGSVLDITQQVNAVRKIEEMVEQRTEELKMANKQLVEANELLTRSNENLQRFAYVASHDLQEPLRKIQQFGDLLSTEYAAALGSQGVYLERMQAAASRMSNLIQDLLSYSRITAQSAVRQPVSLHQVVDQVLTDLELVIEETNARISVGSLPTVTGDATQLVQLFQNLLSNALKFRQPATTPFIQLRAQLVPHADLPVTVKPVRPADWYHQLDVVDNGIGFEPQYAQRIFEAFQRLHRKHEYAGTGIGLSICERVVTSHGGAITASSQPGHGATFTVYLPV</sequence>
<dbReference type="NCBIfam" id="TIGR00229">
    <property type="entry name" value="sensory_box"/>
    <property type="match status" value="1"/>
</dbReference>